<evidence type="ECO:0000313" key="3">
    <source>
        <dbReference type="EMBL" id="VUC21327.1"/>
    </source>
</evidence>
<proteinExistence type="predicted"/>
<keyword evidence="4" id="KW-1185">Reference proteome</keyword>
<dbReference type="PANTHER" id="PTHR33886:SF9">
    <property type="entry name" value="UNSATURATED RHAMNOGALACTURONAN HYDROLASE (EUROFUNG)"/>
    <property type="match status" value="1"/>
</dbReference>
<dbReference type="Gene3D" id="1.50.10.10">
    <property type="match status" value="1"/>
</dbReference>
<feature type="signal peptide" evidence="2">
    <location>
        <begin position="1"/>
        <end position="19"/>
    </location>
</feature>
<accession>A0ABY6TRS3</accession>
<dbReference type="InterPro" id="IPR052043">
    <property type="entry name" value="PolySaccharide_Degr_Enz"/>
</dbReference>
<keyword evidence="1" id="KW-0378">Hydrolase</keyword>
<dbReference type="Proteomes" id="UP000766486">
    <property type="component" value="Unassembled WGS sequence"/>
</dbReference>
<name>A0ABY6TRS3_BIOOC</name>
<feature type="chain" id="PRO_5046722489" description="Glycoside hydrolase family 105 protein" evidence="2">
    <location>
        <begin position="20"/>
        <end position="386"/>
    </location>
</feature>
<dbReference type="InterPro" id="IPR012341">
    <property type="entry name" value="6hp_glycosidase-like_sf"/>
</dbReference>
<gene>
    <name evidence="3" type="ORF">CLO192961_LOCUS48773</name>
</gene>
<dbReference type="InterPro" id="IPR008928">
    <property type="entry name" value="6-hairpin_glycosidase_sf"/>
</dbReference>
<dbReference type="InterPro" id="IPR010905">
    <property type="entry name" value="Glyco_hydro_88"/>
</dbReference>
<dbReference type="EMBL" id="CABFNS010000368">
    <property type="protein sequence ID" value="VUC21327.1"/>
    <property type="molecule type" value="Genomic_DNA"/>
</dbReference>
<organism evidence="3 4">
    <name type="scientific">Bionectria ochroleuca</name>
    <name type="common">Gliocladium roseum</name>
    <dbReference type="NCBI Taxonomy" id="29856"/>
    <lineage>
        <taxon>Eukaryota</taxon>
        <taxon>Fungi</taxon>
        <taxon>Dikarya</taxon>
        <taxon>Ascomycota</taxon>
        <taxon>Pezizomycotina</taxon>
        <taxon>Sordariomycetes</taxon>
        <taxon>Hypocreomycetidae</taxon>
        <taxon>Hypocreales</taxon>
        <taxon>Bionectriaceae</taxon>
        <taxon>Clonostachys</taxon>
    </lineage>
</organism>
<evidence type="ECO:0000256" key="1">
    <source>
        <dbReference type="ARBA" id="ARBA00022801"/>
    </source>
</evidence>
<dbReference type="SUPFAM" id="SSF48208">
    <property type="entry name" value="Six-hairpin glycosidases"/>
    <property type="match status" value="1"/>
</dbReference>
<dbReference type="Pfam" id="PF07470">
    <property type="entry name" value="Glyco_hydro_88"/>
    <property type="match status" value="1"/>
</dbReference>
<keyword evidence="2" id="KW-0732">Signal</keyword>
<reference evidence="3 4" key="1">
    <citation type="submission" date="2019-06" db="EMBL/GenBank/DDBJ databases">
        <authorList>
            <person name="Broberg M."/>
        </authorList>
    </citation>
    <scope>NUCLEOTIDE SEQUENCE [LARGE SCALE GENOMIC DNA]</scope>
</reference>
<evidence type="ECO:0000313" key="4">
    <source>
        <dbReference type="Proteomes" id="UP000766486"/>
    </source>
</evidence>
<comment type="caution">
    <text evidence="3">The sequence shown here is derived from an EMBL/GenBank/DDBJ whole genome shotgun (WGS) entry which is preliminary data.</text>
</comment>
<evidence type="ECO:0008006" key="5">
    <source>
        <dbReference type="Google" id="ProtNLM"/>
    </source>
</evidence>
<protein>
    <recommendedName>
        <fullName evidence="5">Glycoside hydrolase family 105 protein</fullName>
    </recommendedName>
</protein>
<sequence length="386" mass="43422">MYGLPLLLAGATLSAGAAAANSTSYLKVMADSYIRRGVPEGYHYGEATLYTGLETTLTQTKNESIKSWYKNQIDTGVLGEDGKLIDWNLTYYSLDDYRIGNNLIWWHEQTGEEKYAEAAKVIREQLNRHPRNAGGGFWHRQPNYPNQMWLDGIFMADSFYSKWTSVYDPDNTTAWDDIILQYDLIEEHTRNHTTNLLVHGYDHEKTAVWADPITGAAPLVWGRAVGWYYMSLLEAIETFPESHAGHGRLVNYFKTLSKGLKEADEKDGGWWLIMTDPYPGAPGNYIESSAHAMFVYGLLKGIRTGLLDKSEYQAVASSSYKAMIDKFVTENDDGTLNYIETVQVGSLSSNGTYEYYIGVPRVINDDRAGGPFLLAAAEWELKCNKA</sequence>
<evidence type="ECO:0000256" key="2">
    <source>
        <dbReference type="SAM" id="SignalP"/>
    </source>
</evidence>
<dbReference type="PANTHER" id="PTHR33886">
    <property type="entry name" value="UNSATURATED RHAMNOGALACTURONAN HYDROLASE (EUROFUNG)"/>
    <property type="match status" value="1"/>
</dbReference>